<name>A0AAN7H246_9PEZI</name>
<dbReference type="GO" id="GO:0033573">
    <property type="term" value="C:high-affinity iron permease complex"/>
    <property type="evidence" value="ECO:0007669"/>
    <property type="project" value="TreeGrafter"/>
</dbReference>
<dbReference type="InterPro" id="IPR008972">
    <property type="entry name" value="Cupredoxin"/>
</dbReference>
<feature type="domain" description="Plastocyanin-like" evidence="8">
    <location>
        <begin position="175"/>
        <end position="299"/>
    </location>
</feature>
<proteinExistence type="inferred from homology"/>
<evidence type="ECO:0000256" key="5">
    <source>
        <dbReference type="ARBA" id="ARBA00023008"/>
    </source>
</evidence>
<evidence type="ECO:0000256" key="1">
    <source>
        <dbReference type="ARBA" id="ARBA00010609"/>
    </source>
</evidence>
<dbReference type="EMBL" id="MU865313">
    <property type="protein sequence ID" value="KAK4228992.1"/>
    <property type="molecule type" value="Genomic_DNA"/>
</dbReference>
<dbReference type="GO" id="GO:0005507">
    <property type="term" value="F:copper ion binding"/>
    <property type="evidence" value="ECO:0007669"/>
    <property type="project" value="InterPro"/>
</dbReference>
<dbReference type="SUPFAM" id="SSF49503">
    <property type="entry name" value="Cupredoxins"/>
    <property type="match status" value="3"/>
</dbReference>
<evidence type="ECO:0000256" key="4">
    <source>
        <dbReference type="ARBA" id="ARBA00023002"/>
    </source>
</evidence>
<evidence type="ECO:0000313" key="12">
    <source>
        <dbReference type="Proteomes" id="UP001301958"/>
    </source>
</evidence>
<protein>
    <submittedName>
        <fullName evidence="11">Precursor of iron transport multicopper oxidase FET3</fullName>
    </submittedName>
</protein>
<feature type="domain" description="Plastocyanin-like" evidence="10">
    <location>
        <begin position="48"/>
        <end position="164"/>
    </location>
</feature>
<feature type="signal peptide" evidence="7">
    <location>
        <begin position="1"/>
        <end position="23"/>
    </location>
</feature>
<reference evidence="11" key="2">
    <citation type="submission" date="2023-05" db="EMBL/GenBank/DDBJ databases">
        <authorList>
            <consortium name="Lawrence Berkeley National Laboratory"/>
            <person name="Steindorff A."/>
            <person name="Hensen N."/>
            <person name="Bonometti L."/>
            <person name="Westerberg I."/>
            <person name="Brannstrom I.O."/>
            <person name="Guillou S."/>
            <person name="Cros-Aarteil S."/>
            <person name="Calhoun S."/>
            <person name="Haridas S."/>
            <person name="Kuo A."/>
            <person name="Mondo S."/>
            <person name="Pangilinan J."/>
            <person name="Riley R."/>
            <person name="Labutti K."/>
            <person name="Andreopoulos B."/>
            <person name="Lipzen A."/>
            <person name="Chen C."/>
            <person name="Yanf M."/>
            <person name="Daum C."/>
            <person name="Ng V."/>
            <person name="Clum A."/>
            <person name="Ohm R."/>
            <person name="Martin F."/>
            <person name="Silar P."/>
            <person name="Natvig D."/>
            <person name="Lalanne C."/>
            <person name="Gautier V."/>
            <person name="Ament-Velasquez S.L."/>
            <person name="Kruys A."/>
            <person name="Hutchinson M.I."/>
            <person name="Powell A.J."/>
            <person name="Barry K."/>
            <person name="Miller A.N."/>
            <person name="Grigoriev I.V."/>
            <person name="Debuchy R."/>
            <person name="Gladieux P."/>
            <person name="Thoren M.H."/>
            <person name="Johannesson H."/>
        </authorList>
    </citation>
    <scope>NUCLEOTIDE SEQUENCE</scope>
    <source>
        <strain evidence="11">CBS 990.96</strain>
    </source>
</reference>
<dbReference type="PROSITE" id="PS00080">
    <property type="entry name" value="MULTICOPPER_OXIDASE2"/>
    <property type="match status" value="1"/>
</dbReference>
<dbReference type="CDD" id="cd13899">
    <property type="entry name" value="CuRO_3_Fet3p"/>
    <property type="match status" value="1"/>
</dbReference>
<dbReference type="AlphaFoldDB" id="A0AAN7H246"/>
<dbReference type="Gene3D" id="2.60.40.420">
    <property type="entry name" value="Cupredoxins - blue copper proteins"/>
    <property type="match status" value="3"/>
</dbReference>
<dbReference type="Pfam" id="PF07732">
    <property type="entry name" value="Cu-oxidase_3"/>
    <property type="match status" value="1"/>
</dbReference>
<dbReference type="PANTHER" id="PTHR11709:SF361">
    <property type="entry name" value="IRON TRANSPORT MULTICOPPER OXIDASE FET3"/>
    <property type="match status" value="1"/>
</dbReference>
<keyword evidence="6" id="KW-0812">Transmembrane</keyword>
<comment type="caution">
    <text evidence="11">The sequence shown here is derived from an EMBL/GenBank/DDBJ whole genome shotgun (WGS) entry which is preliminary data.</text>
</comment>
<dbReference type="InterPro" id="IPR011706">
    <property type="entry name" value="Cu-oxidase_C"/>
</dbReference>
<feature type="transmembrane region" description="Helical" evidence="6">
    <location>
        <begin position="573"/>
        <end position="595"/>
    </location>
</feature>
<accession>A0AAN7H246</accession>
<keyword evidence="12" id="KW-1185">Reference proteome</keyword>
<dbReference type="CDD" id="cd13877">
    <property type="entry name" value="CuRO_2_Fet3p_like"/>
    <property type="match status" value="1"/>
</dbReference>
<keyword evidence="3 7" id="KW-0732">Signal</keyword>
<dbReference type="InterPro" id="IPR033138">
    <property type="entry name" value="Cu_oxidase_CS"/>
</dbReference>
<dbReference type="InterPro" id="IPR044130">
    <property type="entry name" value="CuRO_2_Fet3-like"/>
</dbReference>
<dbReference type="InterPro" id="IPR045087">
    <property type="entry name" value="Cu-oxidase_fam"/>
</dbReference>
<dbReference type="GO" id="GO:0004322">
    <property type="term" value="F:ferroxidase activity"/>
    <property type="evidence" value="ECO:0007669"/>
    <property type="project" value="TreeGrafter"/>
</dbReference>
<gene>
    <name evidence="11" type="ORF">QBC38DRAFT_360739</name>
</gene>
<dbReference type="Proteomes" id="UP001301958">
    <property type="component" value="Unassembled WGS sequence"/>
</dbReference>
<comment type="similarity">
    <text evidence="1">Belongs to the multicopper oxidase family.</text>
</comment>
<dbReference type="PROSITE" id="PS00079">
    <property type="entry name" value="MULTICOPPER_OXIDASE1"/>
    <property type="match status" value="2"/>
</dbReference>
<reference evidence="11" key="1">
    <citation type="journal article" date="2023" name="Mol. Phylogenet. Evol.">
        <title>Genome-scale phylogeny and comparative genomics of the fungal order Sordariales.</title>
        <authorList>
            <person name="Hensen N."/>
            <person name="Bonometti L."/>
            <person name="Westerberg I."/>
            <person name="Brannstrom I.O."/>
            <person name="Guillou S."/>
            <person name="Cros-Aarteil S."/>
            <person name="Calhoun S."/>
            <person name="Haridas S."/>
            <person name="Kuo A."/>
            <person name="Mondo S."/>
            <person name="Pangilinan J."/>
            <person name="Riley R."/>
            <person name="LaButti K."/>
            <person name="Andreopoulos B."/>
            <person name="Lipzen A."/>
            <person name="Chen C."/>
            <person name="Yan M."/>
            <person name="Daum C."/>
            <person name="Ng V."/>
            <person name="Clum A."/>
            <person name="Steindorff A."/>
            <person name="Ohm R.A."/>
            <person name="Martin F."/>
            <person name="Silar P."/>
            <person name="Natvig D.O."/>
            <person name="Lalanne C."/>
            <person name="Gautier V."/>
            <person name="Ament-Velasquez S.L."/>
            <person name="Kruys A."/>
            <person name="Hutchinson M.I."/>
            <person name="Powell A.J."/>
            <person name="Barry K."/>
            <person name="Miller A.N."/>
            <person name="Grigoriev I.V."/>
            <person name="Debuchy R."/>
            <person name="Gladieux P."/>
            <person name="Hiltunen Thoren M."/>
            <person name="Johannesson H."/>
        </authorList>
    </citation>
    <scope>NUCLEOTIDE SEQUENCE</scope>
    <source>
        <strain evidence="11">CBS 990.96</strain>
    </source>
</reference>
<dbReference type="InterPro" id="IPR001117">
    <property type="entry name" value="Cu-oxidase_2nd"/>
</dbReference>
<dbReference type="InterPro" id="IPR011707">
    <property type="entry name" value="Cu-oxidase-like_N"/>
</dbReference>
<sequence>MTRLWLLGLLGIILLNSANLIVAADDENTNNAPWHTYNDGVHVYNFNITWVKANPDGLAERDVIGINDHWPIPTIEANLGERIIVHVHNQLHDEHTSLHFHGIFLHNATQMDGAAQVTQCHIPPGDHFTYNFTVQQSGVYWYHSHIHGQYPDGLRGPLIITEPNPPFQDLYNETKLITVSDWYHDKMPGLINWFMSKGNPTGAEPVANSALIGETQNLKVDVVPGTTYRIDMINMGALAAQYIWFEGHNVTVIMIDGVYTHLVETDMIYISPAQRYSFLITIKDGESSNFPFVASMDLDMFDQVPQGLDWNVTGWMVLDNTKPFPKPKVLYEAFEPLDDMLLLPWDNQTILEEPDHSITLDVKMDNLGDGANYAFFNNISYVMPTTPTLYTVLSAGDLATNPTVYGSHTHTFVLKKDEIVEIILNNIDPGKHPFHLHGHNFQTVWRSDEEAGTFQGSNVTAADFAQIPMRRDTVVLHPNGNLVLRFKADNPGVWLFHCHIEWHVRSGLVATFVEAPLEIQQSIVIPEEHYAVCSRQKIPTAGNAAGRVDNFLDLDGEPSPPEPLAAGFTKPGIVAFVFSCLSGILGVATVAWYGFAEGGDKNESPAGGGIGVNGENEGLAKGNVTGLDGVVEGVRPGSTVGVGAHEQRILM</sequence>
<keyword evidence="4" id="KW-0560">Oxidoreductase</keyword>
<dbReference type="FunFam" id="2.60.40.420:FF:000024">
    <property type="entry name" value="FET5p Multicopper oxidase"/>
    <property type="match status" value="1"/>
</dbReference>
<dbReference type="GO" id="GO:0010106">
    <property type="term" value="P:cellular response to iron ion starvation"/>
    <property type="evidence" value="ECO:0007669"/>
    <property type="project" value="TreeGrafter"/>
</dbReference>
<dbReference type="Pfam" id="PF00394">
    <property type="entry name" value="Cu-oxidase"/>
    <property type="match status" value="1"/>
</dbReference>
<dbReference type="GO" id="GO:0033215">
    <property type="term" value="P:reductive iron assimilation"/>
    <property type="evidence" value="ECO:0007669"/>
    <property type="project" value="TreeGrafter"/>
</dbReference>
<evidence type="ECO:0000259" key="10">
    <source>
        <dbReference type="Pfam" id="PF07732"/>
    </source>
</evidence>
<keyword evidence="6" id="KW-1133">Transmembrane helix</keyword>
<evidence type="ECO:0000256" key="2">
    <source>
        <dbReference type="ARBA" id="ARBA00022723"/>
    </source>
</evidence>
<evidence type="ECO:0000256" key="6">
    <source>
        <dbReference type="SAM" id="Phobius"/>
    </source>
</evidence>
<evidence type="ECO:0000256" key="3">
    <source>
        <dbReference type="ARBA" id="ARBA00022729"/>
    </source>
</evidence>
<keyword evidence="2" id="KW-0479">Metal-binding</keyword>
<feature type="chain" id="PRO_5042915732" evidence="7">
    <location>
        <begin position="24"/>
        <end position="651"/>
    </location>
</feature>
<keyword evidence="5" id="KW-0186">Copper</keyword>
<dbReference type="InterPro" id="IPR002355">
    <property type="entry name" value="Cu_oxidase_Cu_BS"/>
</dbReference>
<organism evidence="11 12">
    <name type="scientific">Podospora fimiseda</name>
    <dbReference type="NCBI Taxonomy" id="252190"/>
    <lineage>
        <taxon>Eukaryota</taxon>
        <taxon>Fungi</taxon>
        <taxon>Dikarya</taxon>
        <taxon>Ascomycota</taxon>
        <taxon>Pezizomycotina</taxon>
        <taxon>Sordariomycetes</taxon>
        <taxon>Sordariomycetidae</taxon>
        <taxon>Sordariales</taxon>
        <taxon>Podosporaceae</taxon>
        <taxon>Podospora</taxon>
    </lineage>
</organism>
<keyword evidence="6" id="KW-0472">Membrane</keyword>
<dbReference type="Pfam" id="PF07731">
    <property type="entry name" value="Cu-oxidase_2"/>
    <property type="match status" value="1"/>
</dbReference>
<dbReference type="PANTHER" id="PTHR11709">
    <property type="entry name" value="MULTI-COPPER OXIDASE"/>
    <property type="match status" value="1"/>
</dbReference>
<evidence type="ECO:0000259" key="8">
    <source>
        <dbReference type="Pfam" id="PF00394"/>
    </source>
</evidence>
<feature type="domain" description="Plastocyanin-like" evidence="9">
    <location>
        <begin position="382"/>
        <end position="516"/>
    </location>
</feature>
<evidence type="ECO:0000256" key="7">
    <source>
        <dbReference type="SAM" id="SignalP"/>
    </source>
</evidence>
<evidence type="ECO:0000313" key="11">
    <source>
        <dbReference type="EMBL" id="KAK4228992.1"/>
    </source>
</evidence>
<evidence type="ECO:0000259" key="9">
    <source>
        <dbReference type="Pfam" id="PF07731"/>
    </source>
</evidence>